<keyword evidence="9 12" id="KW-0460">Magnesium</keyword>
<dbReference type="InterPro" id="IPR002173">
    <property type="entry name" value="Carboh/pur_kinase_PfkB_CS"/>
</dbReference>
<evidence type="ECO:0000256" key="5">
    <source>
        <dbReference type="ARBA" id="ARBA00022723"/>
    </source>
</evidence>
<evidence type="ECO:0000256" key="6">
    <source>
        <dbReference type="ARBA" id="ARBA00022741"/>
    </source>
</evidence>
<evidence type="ECO:0000256" key="1">
    <source>
        <dbReference type="ARBA" id="ARBA00005380"/>
    </source>
</evidence>
<evidence type="ECO:0000256" key="12">
    <source>
        <dbReference type="HAMAP-Rule" id="MF_01987"/>
    </source>
</evidence>
<dbReference type="NCBIfam" id="TIGR02152">
    <property type="entry name" value="D_ribokin_bact"/>
    <property type="match status" value="1"/>
</dbReference>
<dbReference type="Gene3D" id="3.40.1190.20">
    <property type="match status" value="1"/>
</dbReference>
<evidence type="ECO:0000256" key="7">
    <source>
        <dbReference type="ARBA" id="ARBA00022777"/>
    </source>
</evidence>
<dbReference type="InterPro" id="IPR011611">
    <property type="entry name" value="PfkB_dom"/>
</dbReference>
<evidence type="ECO:0000259" key="13">
    <source>
        <dbReference type="Pfam" id="PF00294"/>
    </source>
</evidence>
<comment type="caution">
    <text evidence="12">Lacks conserved residue(s) required for the propagation of feature annotation.</text>
</comment>
<feature type="binding site" evidence="12">
    <location>
        <begin position="42"/>
        <end position="46"/>
    </location>
    <ligand>
        <name>substrate</name>
    </ligand>
</feature>
<keyword evidence="4 12" id="KW-0808">Transferase</keyword>
<comment type="similarity">
    <text evidence="1">Belongs to the carbohydrate kinase pfkB family.</text>
</comment>
<proteinExistence type="inferred from homology"/>
<feature type="binding site" evidence="12">
    <location>
        <begin position="223"/>
        <end position="228"/>
    </location>
    <ligand>
        <name>ATP</name>
        <dbReference type="ChEBI" id="CHEBI:30616"/>
    </ligand>
</feature>
<comment type="similarity">
    <text evidence="12">Belongs to the carbohydrate kinase PfkB family. Ribokinase subfamily.</text>
</comment>
<dbReference type="Pfam" id="PF00294">
    <property type="entry name" value="PfkB"/>
    <property type="match status" value="1"/>
</dbReference>
<feature type="binding site" evidence="12">
    <location>
        <position position="187"/>
    </location>
    <ligand>
        <name>ATP</name>
        <dbReference type="ChEBI" id="CHEBI:30616"/>
    </ligand>
</feature>
<dbReference type="PANTHER" id="PTHR10584:SF166">
    <property type="entry name" value="RIBOKINASE"/>
    <property type="match status" value="1"/>
</dbReference>
<comment type="activity regulation">
    <text evidence="12">Activated by a monovalent cation that binds near, but not in, the active site. The most likely occupant of the site in vivo is potassium. Ion binding induces a conformational change that may alter substrate affinity.</text>
</comment>
<feature type="binding site" evidence="12">
    <location>
        <position position="288"/>
    </location>
    <ligand>
        <name>K(+)</name>
        <dbReference type="ChEBI" id="CHEBI:29103"/>
    </ligand>
</feature>
<evidence type="ECO:0000256" key="4">
    <source>
        <dbReference type="ARBA" id="ARBA00022679"/>
    </source>
</evidence>
<dbReference type="InterPro" id="IPR011877">
    <property type="entry name" value="Ribokinase"/>
</dbReference>
<dbReference type="InterPro" id="IPR029056">
    <property type="entry name" value="Ribokinase-like"/>
</dbReference>
<evidence type="ECO:0000313" key="14">
    <source>
        <dbReference type="EMBL" id="MFC4873424.1"/>
    </source>
</evidence>
<feature type="binding site" evidence="12">
    <location>
        <position position="290"/>
    </location>
    <ligand>
        <name>K(+)</name>
        <dbReference type="ChEBI" id="CHEBI:29103"/>
    </ligand>
</feature>
<keyword evidence="15" id="KW-1185">Reference proteome</keyword>
<feature type="active site" description="Proton acceptor" evidence="12">
    <location>
        <position position="255"/>
    </location>
</feature>
<feature type="binding site" evidence="12">
    <location>
        <begin position="254"/>
        <end position="255"/>
    </location>
    <ligand>
        <name>ATP</name>
        <dbReference type="ChEBI" id="CHEBI:30616"/>
    </ligand>
</feature>
<feature type="binding site" evidence="12">
    <location>
        <position position="285"/>
    </location>
    <ligand>
        <name>K(+)</name>
        <dbReference type="ChEBI" id="CHEBI:29103"/>
    </ligand>
</feature>
<dbReference type="InterPro" id="IPR002139">
    <property type="entry name" value="Ribo/fructo_kinase"/>
</dbReference>
<keyword evidence="10 12" id="KW-0630">Potassium</keyword>
<feature type="binding site" evidence="12">
    <location>
        <position position="249"/>
    </location>
    <ligand>
        <name>K(+)</name>
        <dbReference type="ChEBI" id="CHEBI:29103"/>
    </ligand>
</feature>
<dbReference type="RefSeq" id="WP_377066264.1">
    <property type="nucleotide sequence ID" value="NZ_JBHSJJ010000010.1"/>
</dbReference>
<dbReference type="EC" id="2.7.1.15" evidence="2 12"/>
<dbReference type="HAMAP" id="MF_01987">
    <property type="entry name" value="Ribokinase"/>
    <property type="match status" value="1"/>
</dbReference>
<feature type="binding site" evidence="12">
    <location>
        <position position="255"/>
    </location>
    <ligand>
        <name>substrate</name>
    </ligand>
</feature>
<dbReference type="EMBL" id="JBHSJJ010000010">
    <property type="protein sequence ID" value="MFC4873424.1"/>
    <property type="molecule type" value="Genomic_DNA"/>
</dbReference>
<sequence>MIKPPSILVAGSSNTDMVIMADHFPSPGETILGGRFLMNPGGKGANQAVAAARLGGNVAFLSKIGKDVFGEETMAHLKTEGIDVSGVAVDDQQPSGVAQIIVDKNAENCIVVAPGANMTLSPKDADTHIQLLENAEVLLMQLEIPIETIVYLAEKAHEWRKKTILNPAPAQKLPDELYACLYAITPNETETAFLTGIKVTDEITAGQAADFFHKKGVKTVIITLGAAGAYVSSVDFKGILSAPAVSALDTTAAGDTFNGALAAALSNGKDLESAVAFANKAAARAVTKMGAQSSIPTLEELSKPV</sequence>
<feature type="binding site" evidence="12">
    <location>
        <position position="279"/>
    </location>
    <ligand>
        <name>ATP</name>
        <dbReference type="ChEBI" id="CHEBI:30616"/>
    </ligand>
</feature>
<evidence type="ECO:0000256" key="9">
    <source>
        <dbReference type="ARBA" id="ARBA00022842"/>
    </source>
</evidence>
<evidence type="ECO:0000256" key="3">
    <source>
        <dbReference type="ARBA" id="ARBA00016943"/>
    </source>
</evidence>
<feature type="binding site" evidence="12">
    <location>
        <position position="294"/>
    </location>
    <ligand>
        <name>K(+)</name>
        <dbReference type="ChEBI" id="CHEBI:29103"/>
    </ligand>
</feature>
<feature type="binding site" evidence="12">
    <location>
        <begin position="14"/>
        <end position="16"/>
    </location>
    <ligand>
        <name>substrate</name>
    </ligand>
</feature>
<keyword evidence="8 12" id="KW-0067">ATP-binding</keyword>
<feature type="binding site" evidence="12">
    <location>
        <position position="143"/>
    </location>
    <ligand>
        <name>substrate</name>
    </ligand>
</feature>
<comment type="function">
    <text evidence="12">Catalyzes the phosphorylation of ribose at O-5 in a reaction requiring ATP and magnesium. The resulting D-ribose-5-phosphate can then be used either for sythesis of nucleotides, histidine, and tryptophan, or as a component of the pentose phosphate pathway.</text>
</comment>
<comment type="cofactor">
    <cofactor evidence="12">
        <name>Mg(2+)</name>
        <dbReference type="ChEBI" id="CHEBI:18420"/>
    </cofactor>
    <text evidence="12">Requires a divalent cation, most likely magnesium in vivo, as an electrophilic catalyst to aid phosphoryl group transfer. It is the chelate of the metal and the nucleotide that is the actual substrate.</text>
</comment>
<evidence type="ECO:0000256" key="2">
    <source>
        <dbReference type="ARBA" id="ARBA00012035"/>
    </source>
</evidence>
<dbReference type="SUPFAM" id="SSF53613">
    <property type="entry name" value="Ribokinase-like"/>
    <property type="match status" value="1"/>
</dbReference>
<gene>
    <name evidence="12 14" type="primary">rbsK</name>
    <name evidence="14" type="ORF">ACFPFU_17110</name>
</gene>
<evidence type="ECO:0000313" key="15">
    <source>
        <dbReference type="Proteomes" id="UP001595818"/>
    </source>
</evidence>
<dbReference type="Proteomes" id="UP001595818">
    <property type="component" value="Unassembled WGS sequence"/>
</dbReference>
<comment type="subunit">
    <text evidence="12">Homodimer.</text>
</comment>
<organism evidence="14 15">
    <name type="scientific">Negadavirga shengliensis</name>
    <dbReference type="NCBI Taxonomy" id="1389218"/>
    <lineage>
        <taxon>Bacteria</taxon>
        <taxon>Pseudomonadati</taxon>
        <taxon>Bacteroidota</taxon>
        <taxon>Cytophagia</taxon>
        <taxon>Cytophagales</taxon>
        <taxon>Cyclobacteriaceae</taxon>
        <taxon>Negadavirga</taxon>
    </lineage>
</organism>
<protein>
    <recommendedName>
        <fullName evidence="3 12">Ribokinase</fullName>
        <shortName evidence="12">RK</shortName>
        <ecNumber evidence="2 12">2.7.1.15</ecNumber>
    </recommendedName>
</protein>
<evidence type="ECO:0000256" key="11">
    <source>
        <dbReference type="ARBA" id="ARBA00023277"/>
    </source>
</evidence>
<keyword evidence="11 12" id="KW-0119">Carbohydrate metabolism</keyword>
<reference evidence="15" key="1">
    <citation type="journal article" date="2019" name="Int. J. Syst. Evol. Microbiol.">
        <title>The Global Catalogue of Microorganisms (GCM) 10K type strain sequencing project: providing services to taxonomists for standard genome sequencing and annotation.</title>
        <authorList>
            <consortium name="The Broad Institute Genomics Platform"/>
            <consortium name="The Broad Institute Genome Sequencing Center for Infectious Disease"/>
            <person name="Wu L."/>
            <person name="Ma J."/>
        </authorList>
    </citation>
    <scope>NUCLEOTIDE SEQUENCE [LARGE SCALE GENOMIC DNA]</scope>
    <source>
        <strain evidence="15">CGMCC 4.7466</strain>
    </source>
</reference>
<dbReference type="PANTHER" id="PTHR10584">
    <property type="entry name" value="SUGAR KINASE"/>
    <property type="match status" value="1"/>
</dbReference>
<comment type="catalytic activity">
    <reaction evidence="12">
        <text>D-ribose + ATP = D-ribose 5-phosphate + ADP + H(+)</text>
        <dbReference type="Rhea" id="RHEA:13697"/>
        <dbReference type="ChEBI" id="CHEBI:15378"/>
        <dbReference type="ChEBI" id="CHEBI:30616"/>
        <dbReference type="ChEBI" id="CHEBI:47013"/>
        <dbReference type="ChEBI" id="CHEBI:78346"/>
        <dbReference type="ChEBI" id="CHEBI:456216"/>
        <dbReference type="EC" id="2.7.1.15"/>
    </reaction>
</comment>
<comment type="subcellular location">
    <subcellularLocation>
        <location evidence="12">Cytoplasm</location>
    </subcellularLocation>
</comment>
<dbReference type="PROSITE" id="PS00584">
    <property type="entry name" value="PFKB_KINASES_2"/>
    <property type="match status" value="1"/>
</dbReference>
<dbReference type="GO" id="GO:0004747">
    <property type="term" value="F:ribokinase activity"/>
    <property type="evidence" value="ECO:0007669"/>
    <property type="project" value="UniProtKB-EC"/>
</dbReference>
<keyword evidence="5 12" id="KW-0479">Metal-binding</keyword>
<comment type="pathway">
    <text evidence="12">Carbohydrate metabolism; D-ribose degradation; D-ribose 5-phosphate from beta-D-ribopyranose: step 2/2.</text>
</comment>
<evidence type="ECO:0000256" key="10">
    <source>
        <dbReference type="ARBA" id="ARBA00022958"/>
    </source>
</evidence>
<keyword evidence="6 12" id="KW-0547">Nucleotide-binding</keyword>
<evidence type="ECO:0000256" key="8">
    <source>
        <dbReference type="ARBA" id="ARBA00022840"/>
    </source>
</evidence>
<name>A0ABV9T472_9BACT</name>
<keyword evidence="12" id="KW-0963">Cytoplasm</keyword>
<dbReference type="CDD" id="cd01174">
    <property type="entry name" value="ribokinase"/>
    <property type="match status" value="1"/>
</dbReference>
<dbReference type="NCBIfam" id="NF008353">
    <property type="entry name" value="PRK11142.1"/>
    <property type="match status" value="1"/>
</dbReference>
<comment type="caution">
    <text evidence="14">The sequence shown here is derived from an EMBL/GenBank/DDBJ whole genome shotgun (WGS) entry which is preliminary data.</text>
</comment>
<dbReference type="PRINTS" id="PR00990">
    <property type="entry name" value="RIBOKINASE"/>
</dbReference>
<feature type="binding site" evidence="12">
    <location>
        <position position="251"/>
    </location>
    <ligand>
        <name>K(+)</name>
        <dbReference type="ChEBI" id="CHEBI:29103"/>
    </ligand>
</feature>
<accession>A0ABV9T472</accession>
<feature type="domain" description="Carbohydrate kinase PfkB" evidence="13">
    <location>
        <begin position="6"/>
        <end position="297"/>
    </location>
</feature>
<keyword evidence="7 12" id="KW-0418">Kinase</keyword>